<evidence type="ECO:0000256" key="6">
    <source>
        <dbReference type="ARBA" id="ARBA00034078"/>
    </source>
</evidence>
<evidence type="ECO:0000256" key="3">
    <source>
        <dbReference type="ARBA" id="ARBA00022723"/>
    </source>
</evidence>
<dbReference type="EMBL" id="JAEPBG010000052">
    <property type="protein sequence ID" value="MBK4739353.1"/>
    <property type="molecule type" value="Genomic_DNA"/>
</dbReference>
<dbReference type="GO" id="GO:0005829">
    <property type="term" value="C:cytosol"/>
    <property type="evidence" value="ECO:0007669"/>
    <property type="project" value="TreeGrafter"/>
</dbReference>
<accession>A0A934T0K0</accession>
<dbReference type="GO" id="GO:0046872">
    <property type="term" value="F:metal ion binding"/>
    <property type="evidence" value="ECO:0007669"/>
    <property type="project" value="UniProtKB-KW"/>
</dbReference>
<keyword evidence="9" id="KW-1185">Reference proteome</keyword>
<gene>
    <name evidence="8" type="ORF">JJB74_32630</name>
</gene>
<comment type="cofactor">
    <cofactor evidence="6">
        <name>[2Fe-2S] cluster</name>
        <dbReference type="ChEBI" id="CHEBI:190135"/>
    </cofactor>
</comment>
<keyword evidence="3" id="KW-0479">Metal-binding</keyword>
<dbReference type="InterPro" id="IPR036010">
    <property type="entry name" value="2Fe-2S_ferredoxin-like_sf"/>
</dbReference>
<evidence type="ECO:0000313" key="9">
    <source>
        <dbReference type="Proteomes" id="UP000622890"/>
    </source>
</evidence>
<dbReference type="GO" id="GO:0009055">
    <property type="term" value="F:electron transfer activity"/>
    <property type="evidence" value="ECO:0007669"/>
    <property type="project" value="TreeGrafter"/>
</dbReference>
<sequence>MPKITFVQPDDSRQTIEVNDGATVMLSAVSNDIRGIVAECGGSAMCATCHVYVDPEYVTRIPPVSEVENEMLASAASERRENSRLSCQLVMGNGVEELVVRIPPRQV</sequence>
<keyword evidence="2" id="KW-0001">2Fe-2S</keyword>
<dbReference type="GO" id="GO:0140647">
    <property type="term" value="P:P450-containing electron transport chain"/>
    <property type="evidence" value="ECO:0007669"/>
    <property type="project" value="InterPro"/>
</dbReference>
<evidence type="ECO:0000256" key="2">
    <source>
        <dbReference type="ARBA" id="ARBA00022714"/>
    </source>
</evidence>
<reference evidence="8" key="1">
    <citation type="submission" date="2021-01" db="EMBL/GenBank/DDBJ databases">
        <title>Genome sequence of strain Noviherbaspirillum sp. DKR-6.</title>
        <authorList>
            <person name="Chaudhary D.K."/>
        </authorList>
    </citation>
    <scope>NUCLEOTIDE SEQUENCE</scope>
    <source>
        <strain evidence="8">DKR-6</strain>
    </source>
</reference>
<dbReference type="SUPFAM" id="SSF54292">
    <property type="entry name" value="2Fe-2S ferredoxin-like"/>
    <property type="match status" value="1"/>
</dbReference>
<evidence type="ECO:0000259" key="7">
    <source>
        <dbReference type="PROSITE" id="PS51085"/>
    </source>
</evidence>
<dbReference type="PRINTS" id="PR00355">
    <property type="entry name" value="ADRENODOXIN"/>
</dbReference>
<dbReference type="AlphaFoldDB" id="A0A934T0K0"/>
<dbReference type="GO" id="GO:0051537">
    <property type="term" value="F:2 iron, 2 sulfur cluster binding"/>
    <property type="evidence" value="ECO:0007669"/>
    <property type="project" value="UniProtKB-KW"/>
</dbReference>
<dbReference type="Pfam" id="PF00111">
    <property type="entry name" value="Fer2"/>
    <property type="match status" value="1"/>
</dbReference>
<dbReference type="PROSITE" id="PS51085">
    <property type="entry name" value="2FE2S_FER_2"/>
    <property type="match status" value="1"/>
</dbReference>
<comment type="caution">
    <text evidence="8">The sequence shown here is derived from an EMBL/GenBank/DDBJ whole genome shotgun (WGS) entry which is preliminary data.</text>
</comment>
<keyword evidence="5" id="KW-0411">Iron-sulfur</keyword>
<dbReference type="InterPro" id="IPR018298">
    <property type="entry name" value="Adrenodoxin_Fe-S_BS"/>
</dbReference>
<comment type="similarity">
    <text evidence="1">Belongs to the adrenodoxin/putidaredoxin family.</text>
</comment>
<dbReference type="Gene3D" id="3.10.20.30">
    <property type="match status" value="1"/>
</dbReference>
<evidence type="ECO:0000313" key="8">
    <source>
        <dbReference type="EMBL" id="MBK4739353.1"/>
    </source>
</evidence>
<feature type="domain" description="2Fe-2S ferredoxin-type" evidence="7">
    <location>
        <begin position="2"/>
        <end position="106"/>
    </location>
</feature>
<dbReference type="Proteomes" id="UP000622890">
    <property type="component" value="Unassembled WGS sequence"/>
</dbReference>
<evidence type="ECO:0000256" key="4">
    <source>
        <dbReference type="ARBA" id="ARBA00023004"/>
    </source>
</evidence>
<dbReference type="PANTHER" id="PTHR23426:SF65">
    <property type="entry name" value="FERREDOXIN-2, MITOCHONDRIAL"/>
    <property type="match status" value="1"/>
</dbReference>
<evidence type="ECO:0000256" key="5">
    <source>
        <dbReference type="ARBA" id="ARBA00023014"/>
    </source>
</evidence>
<dbReference type="PANTHER" id="PTHR23426">
    <property type="entry name" value="FERREDOXIN/ADRENODOXIN"/>
    <property type="match status" value="1"/>
</dbReference>
<dbReference type="RefSeq" id="WP_200598719.1">
    <property type="nucleotide sequence ID" value="NZ_JAEPBG010000052.1"/>
</dbReference>
<keyword evidence="4" id="KW-0408">Iron</keyword>
<evidence type="ECO:0000256" key="1">
    <source>
        <dbReference type="ARBA" id="ARBA00010914"/>
    </source>
</evidence>
<organism evidence="8 9">
    <name type="scientific">Noviherbaspirillum pedocola</name>
    <dbReference type="NCBI Taxonomy" id="2801341"/>
    <lineage>
        <taxon>Bacteria</taxon>
        <taxon>Pseudomonadati</taxon>
        <taxon>Pseudomonadota</taxon>
        <taxon>Betaproteobacteria</taxon>
        <taxon>Burkholderiales</taxon>
        <taxon>Oxalobacteraceae</taxon>
        <taxon>Noviherbaspirillum</taxon>
    </lineage>
</organism>
<dbReference type="InterPro" id="IPR001041">
    <property type="entry name" value="2Fe-2S_ferredoxin-type"/>
</dbReference>
<dbReference type="InterPro" id="IPR001055">
    <property type="entry name" value="Adrenodoxin-like"/>
</dbReference>
<dbReference type="PROSITE" id="PS00814">
    <property type="entry name" value="ADX"/>
    <property type="match status" value="1"/>
</dbReference>
<dbReference type="CDD" id="cd00207">
    <property type="entry name" value="fer2"/>
    <property type="match status" value="1"/>
</dbReference>
<dbReference type="InterPro" id="IPR012675">
    <property type="entry name" value="Beta-grasp_dom_sf"/>
</dbReference>
<name>A0A934T0K0_9BURK</name>
<protein>
    <submittedName>
        <fullName evidence="8">(2Fe-2S)-binding protein</fullName>
    </submittedName>
</protein>
<proteinExistence type="inferred from homology"/>